<dbReference type="GO" id="GO:0016209">
    <property type="term" value="F:antioxidant activity"/>
    <property type="evidence" value="ECO:0007669"/>
    <property type="project" value="InterPro"/>
</dbReference>
<dbReference type="Gene3D" id="3.40.30.10">
    <property type="entry name" value="Glutaredoxin"/>
    <property type="match status" value="1"/>
</dbReference>
<dbReference type="EMBL" id="NBSH01000013">
    <property type="protein sequence ID" value="ORX34862.1"/>
    <property type="molecule type" value="Genomic_DNA"/>
</dbReference>
<comment type="caution">
    <text evidence="2">The sequence shown here is derived from an EMBL/GenBank/DDBJ whole genome shotgun (WGS) entry which is preliminary data.</text>
</comment>
<proteinExistence type="predicted"/>
<dbReference type="Proteomes" id="UP000193218">
    <property type="component" value="Unassembled WGS sequence"/>
</dbReference>
<dbReference type="SUPFAM" id="SSF52833">
    <property type="entry name" value="Thioredoxin-like"/>
    <property type="match status" value="1"/>
</dbReference>
<sequence>MVLTQDVDSVAKYQELKDSHRFLFVIFYRGHWCPFCLHYVKELQRLRHLILKAGGETLIVTAEPAEHLPAMLKNTKYDGPVTVDPELQLASFLKGQGTIEVTVSSKAGYPHGMNQLAVLIITKEGLVLEKYGNPRRW</sequence>
<dbReference type="Pfam" id="PF00578">
    <property type="entry name" value="AhpC-TSA"/>
    <property type="match status" value="1"/>
</dbReference>
<name>A0A1Y1UA23_9TREE</name>
<dbReference type="GO" id="GO:0016491">
    <property type="term" value="F:oxidoreductase activity"/>
    <property type="evidence" value="ECO:0007669"/>
    <property type="project" value="InterPro"/>
</dbReference>
<dbReference type="GeneID" id="33558615"/>
<dbReference type="InterPro" id="IPR000866">
    <property type="entry name" value="AhpC/TSA"/>
</dbReference>
<dbReference type="InterPro" id="IPR036249">
    <property type="entry name" value="Thioredoxin-like_sf"/>
</dbReference>
<feature type="domain" description="Alkyl hydroperoxide reductase subunit C/ Thiol specific antioxidant" evidence="1">
    <location>
        <begin position="18"/>
        <end position="127"/>
    </location>
</feature>
<evidence type="ECO:0000313" key="3">
    <source>
        <dbReference type="Proteomes" id="UP000193218"/>
    </source>
</evidence>
<dbReference type="OrthoDB" id="407518at2759"/>
<gene>
    <name evidence="2" type="ORF">BD324DRAFT_635382</name>
</gene>
<accession>A0A1Y1UA23</accession>
<evidence type="ECO:0000259" key="1">
    <source>
        <dbReference type="Pfam" id="PF00578"/>
    </source>
</evidence>
<dbReference type="AlphaFoldDB" id="A0A1Y1UA23"/>
<dbReference type="InParanoid" id="A0A1Y1UA23"/>
<keyword evidence="3" id="KW-1185">Reference proteome</keyword>
<protein>
    <recommendedName>
        <fullName evidence="1">Alkyl hydroperoxide reductase subunit C/ Thiol specific antioxidant domain-containing protein</fullName>
    </recommendedName>
</protein>
<evidence type="ECO:0000313" key="2">
    <source>
        <dbReference type="EMBL" id="ORX34862.1"/>
    </source>
</evidence>
<dbReference type="RefSeq" id="XP_021869104.1">
    <property type="nucleotide sequence ID" value="XM_022016806.1"/>
</dbReference>
<organism evidence="2 3">
    <name type="scientific">Kockovaella imperatae</name>
    <dbReference type="NCBI Taxonomy" id="4999"/>
    <lineage>
        <taxon>Eukaryota</taxon>
        <taxon>Fungi</taxon>
        <taxon>Dikarya</taxon>
        <taxon>Basidiomycota</taxon>
        <taxon>Agaricomycotina</taxon>
        <taxon>Tremellomycetes</taxon>
        <taxon>Tremellales</taxon>
        <taxon>Cuniculitremaceae</taxon>
        <taxon>Kockovaella</taxon>
    </lineage>
</organism>
<reference evidence="2 3" key="1">
    <citation type="submission" date="2017-03" db="EMBL/GenBank/DDBJ databases">
        <title>Widespread Adenine N6-methylation of Active Genes in Fungi.</title>
        <authorList>
            <consortium name="DOE Joint Genome Institute"/>
            <person name="Mondo S.J."/>
            <person name="Dannebaum R.O."/>
            <person name="Kuo R.C."/>
            <person name="Louie K.B."/>
            <person name="Bewick A.J."/>
            <person name="Labutti K."/>
            <person name="Haridas S."/>
            <person name="Kuo A."/>
            <person name="Salamov A."/>
            <person name="Ahrendt S.R."/>
            <person name="Lau R."/>
            <person name="Bowen B.P."/>
            <person name="Lipzen A."/>
            <person name="Sullivan W."/>
            <person name="Andreopoulos W.B."/>
            <person name="Clum A."/>
            <person name="Lindquist E."/>
            <person name="Daum C."/>
            <person name="Northen T.R."/>
            <person name="Ramamoorthy G."/>
            <person name="Schmitz R.J."/>
            <person name="Gryganskyi A."/>
            <person name="Culley D."/>
            <person name="Magnuson J."/>
            <person name="James T.Y."/>
            <person name="O'Malley M.A."/>
            <person name="Stajich J.E."/>
            <person name="Spatafora J.W."/>
            <person name="Visel A."/>
            <person name="Grigoriev I.V."/>
        </authorList>
    </citation>
    <scope>NUCLEOTIDE SEQUENCE [LARGE SCALE GENOMIC DNA]</scope>
    <source>
        <strain evidence="2 3">NRRL Y-17943</strain>
    </source>
</reference>